<name>A0A067N1H3_BOTB1</name>
<dbReference type="HOGENOM" id="CLU_1160953_0_0_1"/>
<organism evidence="1 2">
    <name type="scientific">Botryobasidium botryosum (strain FD-172 SS1)</name>
    <dbReference type="NCBI Taxonomy" id="930990"/>
    <lineage>
        <taxon>Eukaryota</taxon>
        <taxon>Fungi</taxon>
        <taxon>Dikarya</taxon>
        <taxon>Basidiomycota</taxon>
        <taxon>Agaricomycotina</taxon>
        <taxon>Agaricomycetes</taxon>
        <taxon>Cantharellales</taxon>
        <taxon>Botryobasidiaceae</taxon>
        <taxon>Botryobasidium</taxon>
    </lineage>
</organism>
<sequence>MATWPRITTLKLSNIACTPIKIHTSYLHPQYLSSLRRLELYSLEIDKPSLHRLICRLPSPALTHLALALDPALLPIISQCAPRLGSAKLASLHIDAGPDGFAPSHLIHLLSRCPALRALEINDRNITNFPQFLSILPRGLSKLYVSANCLELRGARKALPPPSAIFTAFNERHVERGLGDLMLVPNLTRLVLDPIGWRERVKTKMLKDVDVVGILEAACDRRAIRLEWKEWGVRAGFGV</sequence>
<protein>
    <submittedName>
        <fullName evidence="1">Uncharacterized protein</fullName>
    </submittedName>
</protein>
<dbReference type="Proteomes" id="UP000027195">
    <property type="component" value="Unassembled WGS sequence"/>
</dbReference>
<dbReference type="SUPFAM" id="SSF52047">
    <property type="entry name" value="RNI-like"/>
    <property type="match status" value="1"/>
</dbReference>
<evidence type="ECO:0000313" key="2">
    <source>
        <dbReference type="Proteomes" id="UP000027195"/>
    </source>
</evidence>
<keyword evidence="2" id="KW-1185">Reference proteome</keyword>
<proteinExistence type="predicted"/>
<dbReference type="Gene3D" id="3.80.10.10">
    <property type="entry name" value="Ribonuclease Inhibitor"/>
    <property type="match status" value="1"/>
</dbReference>
<dbReference type="InParanoid" id="A0A067N1H3"/>
<dbReference type="InterPro" id="IPR032675">
    <property type="entry name" value="LRR_dom_sf"/>
</dbReference>
<reference evidence="2" key="1">
    <citation type="journal article" date="2014" name="Proc. Natl. Acad. Sci. U.S.A.">
        <title>Extensive sampling of basidiomycete genomes demonstrates inadequacy of the white-rot/brown-rot paradigm for wood decay fungi.</title>
        <authorList>
            <person name="Riley R."/>
            <person name="Salamov A.A."/>
            <person name="Brown D.W."/>
            <person name="Nagy L.G."/>
            <person name="Floudas D."/>
            <person name="Held B.W."/>
            <person name="Levasseur A."/>
            <person name="Lombard V."/>
            <person name="Morin E."/>
            <person name="Otillar R."/>
            <person name="Lindquist E.A."/>
            <person name="Sun H."/>
            <person name="LaButti K.M."/>
            <person name="Schmutz J."/>
            <person name="Jabbour D."/>
            <person name="Luo H."/>
            <person name="Baker S.E."/>
            <person name="Pisabarro A.G."/>
            <person name="Walton J.D."/>
            <person name="Blanchette R.A."/>
            <person name="Henrissat B."/>
            <person name="Martin F."/>
            <person name="Cullen D."/>
            <person name="Hibbett D.S."/>
            <person name="Grigoriev I.V."/>
        </authorList>
    </citation>
    <scope>NUCLEOTIDE SEQUENCE [LARGE SCALE GENOMIC DNA]</scope>
    <source>
        <strain evidence="2">FD-172 SS1</strain>
    </source>
</reference>
<dbReference type="EMBL" id="KL198022">
    <property type="protein sequence ID" value="KDQ18002.1"/>
    <property type="molecule type" value="Genomic_DNA"/>
</dbReference>
<dbReference type="AlphaFoldDB" id="A0A067N1H3"/>
<gene>
    <name evidence="1" type="ORF">BOTBODRAFT_29314</name>
</gene>
<evidence type="ECO:0000313" key="1">
    <source>
        <dbReference type="EMBL" id="KDQ18002.1"/>
    </source>
</evidence>
<accession>A0A067N1H3</accession>